<gene>
    <name evidence="1" type="ORF">S01H1_47428</name>
</gene>
<feature type="non-terminal residue" evidence="1">
    <location>
        <position position="1"/>
    </location>
</feature>
<name>X0VTC9_9ZZZZ</name>
<accession>X0VTC9</accession>
<sequence length="73" mass="7995">LMKGEYAKARPDKLMGSPYARIVIMHLAVLFGAFLTTALGSPVGILIILVGLKTSLDVIFHLRQHKKHQAKAV</sequence>
<organism evidence="1">
    <name type="scientific">marine sediment metagenome</name>
    <dbReference type="NCBI Taxonomy" id="412755"/>
    <lineage>
        <taxon>unclassified sequences</taxon>
        <taxon>metagenomes</taxon>
        <taxon>ecological metagenomes</taxon>
    </lineage>
</organism>
<comment type="caution">
    <text evidence="1">The sequence shown here is derived from an EMBL/GenBank/DDBJ whole genome shotgun (WGS) entry which is preliminary data.</text>
</comment>
<dbReference type="Pfam" id="PF20108">
    <property type="entry name" value="DUF6498"/>
    <property type="match status" value="1"/>
</dbReference>
<dbReference type="EMBL" id="BARS01030407">
    <property type="protein sequence ID" value="GAG21465.1"/>
    <property type="molecule type" value="Genomic_DNA"/>
</dbReference>
<evidence type="ECO:0000313" key="1">
    <source>
        <dbReference type="EMBL" id="GAG21465.1"/>
    </source>
</evidence>
<protein>
    <submittedName>
        <fullName evidence="1">Uncharacterized protein</fullName>
    </submittedName>
</protein>
<proteinExistence type="predicted"/>
<dbReference type="InterPro" id="IPR045466">
    <property type="entry name" value="DUF6498"/>
</dbReference>
<dbReference type="AlphaFoldDB" id="X0VTC9"/>
<reference evidence="1" key="1">
    <citation type="journal article" date="2014" name="Front. Microbiol.">
        <title>High frequency of phylogenetically diverse reductive dehalogenase-homologous genes in deep subseafloor sedimentary metagenomes.</title>
        <authorList>
            <person name="Kawai M."/>
            <person name="Futagami T."/>
            <person name="Toyoda A."/>
            <person name="Takaki Y."/>
            <person name="Nishi S."/>
            <person name="Hori S."/>
            <person name="Arai W."/>
            <person name="Tsubouchi T."/>
            <person name="Morono Y."/>
            <person name="Uchiyama I."/>
            <person name="Ito T."/>
            <person name="Fujiyama A."/>
            <person name="Inagaki F."/>
            <person name="Takami H."/>
        </authorList>
    </citation>
    <scope>NUCLEOTIDE SEQUENCE</scope>
    <source>
        <strain evidence="1">Expedition CK06-06</strain>
    </source>
</reference>